<comment type="caution">
    <text evidence="2">The sequence shown here is derived from an EMBL/GenBank/DDBJ whole genome shotgun (WGS) entry which is preliminary data.</text>
</comment>
<dbReference type="EMBL" id="JAHQCS010000045">
    <property type="protein sequence ID" value="MBU9710711.1"/>
    <property type="molecule type" value="Genomic_DNA"/>
</dbReference>
<organism evidence="2 3">
    <name type="scientific">Evansella tamaricis</name>
    <dbReference type="NCBI Taxonomy" id="2069301"/>
    <lineage>
        <taxon>Bacteria</taxon>
        <taxon>Bacillati</taxon>
        <taxon>Bacillota</taxon>
        <taxon>Bacilli</taxon>
        <taxon>Bacillales</taxon>
        <taxon>Bacillaceae</taxon>
        <taxon>Evansella</taxon>
    </lineage>
</organism>
<evidence type="ECO:0000313" key="3">
    <source>
        <dbReference type="Proteomes" id="UP000784880"/>
    </source>
</evidence>
<proteinExistence type="predicted"/>
<gene>
    <name evidence="2" type="ORF">KS419_03000</name>
</gene>
<accession>A0ABS6JAZ6</accession>
<reference evidence="2 3" key="1">
    <citation type="submission" date="2021-06" db="EMBL/GenBank/DDBJ databases">
        <title>Bacillus sp. RD4P76, an endophyte from a halophyte.</title>
        <authorList>
            <person name="Sun J.-Q."/>
        </authorList>
    </citation>
    <scope>NUCLEOTIDE SEQUENCE [LARGE SCALE GENOMIC DNA]</scope>
    <source>
        <strain evidence="2 3">CGMCC 1.15917</strain>
    </source>
</reference>
<feature type="domain" description="DUF4825" evidence="1">
    <location>
        <begin position="30"/>
        <end position="120"/>
    </location>
</feature>
<dbReference type="Pfam" id="PF16107">
    <property type="entry name" value="DUF4825"/>
    <property type="match status" value="1"/>
</dbReference>
<protein>
    <submittedName>
        <fullName evidence="2">DUF4825 domain-containing protein</fullName>
    </submittedName>
</protein>
<name>A0ABS6JAZ6_9BACI</name>
<dbReference type="PROSITE" id="PS51257">
    <property type="entry name" value="PROKAR_LIPOPROTEIN"/>
    <property type="match status" value="1"/>
</dbReference>
<dbReference type="Proteomes" id="UP000784880">
    <property type="component" value="Unassembled WGS sequence"/>
</dbReference>
<dbReference type="InterPro" id="IPR032250">
    <property type="entry name" value="DUF4825"/>
</dbReference>
<sequence>MISWKKIVFFIICFLLLTACINGKEKMLRDYGGTYVGDASTVSSLVRSLLGGDTPFGLDLTDQVINVNYIYRPDQNSEPVGYWSNLDNMEKGFLFNLVYLTILVPNANGYVFNLGEEYSFSIARETMVEELQTIFSDFPTEDEMWDQERIKQFIRDNQDFIIELVENENYIRVFFDRYKIVTES</sequence>
<evidence type="ECO:0000313" key="2">
    <source>
        <dbReference type="EMBL" id="MBU9710711.1"/>
    </source>
</evidence>
<dbReference type="RefSeq" id="WP_217064607.1">
    <property type="nucleotide sequence ID" value="NZ_JAHQCS010000045.1"/>
</dbReference>
<keyword evidence="3" id="KW-1185">Reference proteome</keyword>
<evidence type="ECO:0000259" key="1">
    <source>
        <dbReference type="Pfam" id="PF16107"/>
    </source>
</evidence>